<dbReference type="InterPro" id="IPR029066">
    <property type="entry name" value="PLP-binding_barrel"/>
</dbReference>
<accession>A0A9R1B8L3</accession>
<feature type="compositionally biased region" description="Polar residues" evidence="5">
    <location>
        <begin position="7"/>
        <end position="23"/>
    </location>
</feature>
<evidence type="ECO:0000256" key="3">
    <source>
        <dbReference type="ARBA" id="ARBA00022898"/>
    </source>
</evidence>
<name>A0A9R1B8L3_TRITD</name>
<dbReference type="Gramene" id="TRITD6Bv1G052470.3">
    <property type="protein sequence ID" value="TRITD6Bv1G052470.3"/>
    <property type="gene ID" value="TRITD6Bv1G052470"/>
</dbReference>
<organism evidence="7 8">
    <name type="scientific">Triticum turgidum subsp. durum</name>
    <name type="common">Durum wheat</name>
    <name type="synonym">Triticum durum</name>
    <dbReference type="NCBI Taxonomy" id="4567"/>
    <lineage>
        <taxon>Eukaryota</taxon>
        <taxon>Viridiplantae</taxon>
        <taxon>Streptophyta</taxon>
        <taxon>Embryophyta</taxon>
        <taxon>Tracheophyta</taxon>
        <taxon>Spermatophyta</taxon>
        <taxon>Magnoliopsida</taxon>
        <taxon>Liliopsida</taxon>
        <taxon>Poales</taxon>
        <taxon>Poaceae</taxon>
        <taxon>BOP clade</taxon>
        <taxon>Pooideae</taxon>
        <taxon>Triticodae</taxon>
        <taxon>Triticeae</taxon>
        <taxon>Triticinae</taxon>
        <taxon>Triticum</taxon>
    </lineage>
</organism>
<proteinExistence type="predicted"/>
<feature type="domain" description="Orn/DAP/Arg decarboxylase 2 N-terminal" evidence="6">
    <location>
        <begin position="100"/>
        <end position="264"/>
    </location>
</feature>
<dbReference type="Proteomes" id="UP000324705">
    <property type="component" value="Chromosome 6B"/>
</dbReference>
<dbReference type="GO" id="GO:0009089">
    <property type="term" value="P:lysine biosynthetic process via diaminopimelate"/>
    <property type="evidence" value="ECO:0007669"/>
    <property type="project" value="TreeGrafter"/>
</dbReference>
<keyword evidence="3" id="KW-0663">Pyridoxal phosphate</keyword>
<evidence type="ECO:0000256" key="5">
    <source>
        <dbReference type="SAM" id="MobiDB-lite"/>
    </source>
</evidence>
<dbReference type="GO" id="GO:0008836">
    <property type="term" value="F:diaminopimelate decarboxylase activity"/>
    <property type="evidence" value="ECO:0007669"/>
    <property type="project" value="TreeGrafter"/>
</dbReference>
<dbReference type="EMBL" id="LT934122">
    <property type="protein sequence ID" value="VAI55446.1"/>
    <property type="molecule type" value="Genomic_DNA"/>
</dbReference>
<evidence type="ECO:0000256" key="2">
    <source>
        <dbReference type="ARBA" id="ARBA00022793"/>
    </source>
</evidence>
<keyword evidence="2" id="KW-0210">Decarboxylase</keyword>
<reference evidence="7 8" key="1">
    <citation type="submission" date="2017-09" db="EMBL/GenBank/DDBJ databases">
        <authorList>
            <consortium name="International Durum Wheat Genome Sequencing Consortium (IDWGSC)"/>
            <person name="Milanesi L."/>
        </authorList>
    </citation>
    <scope>NUCLEOTIDE SEQUENCE [LARGE SCALE GENOMIC DNA]</scope>
    <source>
        <strain evidence="8">cv. Svevo</strain>
    </source>
</reference>
<dbReference type="Gene3D" id="3.20.20.10">
    <property type="entry name" value="Alanine racemase"/>
    <property type="match status" value="1"/>
</dbReference>
<dbReference type="AlphaFoldDB" id="A0A9R1B8L3"/>
<dbReference type="GO" id="GO:0009507">
    <property type="term" value="C:chloroplast"/>
    <property type="evidence" value="ECO:0007669"/>
    <property type="project" value="TreeGrafter"/>
</dbReference>
<dbReference type="PRINTS" id="PR01179">
    <property type="entry name" value="ODADCRBXLASE"/>
</dbReference>
<comment type="cofactor">
    <cofactor evidence="1">
        <name>pyridoxal 5'-phosphate</name>
        <dbReference type="ChEBI" id="CHEBI:597326"/>
    </cofactor>
</comment>
<feature type="region of interest" description="Disordered" evidence="5">
    <location>
        <begin position="1"/>
        <end position="53"/>
    </location>
</feature>
<dbReference type="InterPro" id="IPR022653">
    <property type="entry name" value="De-COase2_pyr-phos_BS"/>
</dbReference>
<evidence type="ECO:0000313" key="7">
    <source>
        <dbReference type="EMBL" id="VAI55446.1"/>
    </source>
</evidence>
<evidence type="ECO:0000313" key="8">
    <source>
        <dbReference type="Proteomes" id="UP000324705"/>
    </source>
</evidence>
<dbReference type="SUPFAM" id="SSF51419">
    <property type="entry name" value="PLP-binding barrel"/>
    <property type="match status" value="1"/>
</dbReference>
<sequence length="275" mass="29754">MAAANLLSRSLVPSLTPNPGSQPSRSRAASVSLRRRHGPAAPLRASLSTASPSTRVAMGEAPKHCFQRGADGHLYCEGVRVEDTMAAADRTPFYLYSKPQVVRNFTAYDKALQGLRSIVGYAVKANNNLSVLQLLRGLGCGAVLVSGNELRLALRAGFDPTSGKTLEDLVLAAESGVFVNIDSEFDLENIVTAARVAGRQVPVLLRINPDVDPQVHPYVATGNKTSKFGIRNEKLQWFLDSIKSYSNDIKLVGVHCHLGSTITKLIFSETLQILW</sequence>
<gene>
    <name evidence="7" type="ORF">TRITD_6Bv1G052470</name>
</gene>
<dbReference type="Pfam" id="PF02784">
    <property type="entry name" value="Orn_Arg_deC_N"/>
    <property type="match status" value="1"/>
</dbReference>
<dbReference type="InterPro" id="IPR000183">
    <property type="entry name" value="Orn/DAP/Arg_de-COase"/>
</dbReference>
<dbReference type="PANTHER" id="PTHR43727">
    <property type="entry name" value="DIAMINOPIMELATE DECARBOXYLASE"/>
    <property type="match status" value="1"/>
</dbReference>
<evidence type="ECO:0000256" key="1">
    <source>
        <dbReference type="ARBA" id="ARBA00001933"/>
    </source>
</evidence>
<dbReference type="InterPro" id="IPR022644">
    <property type="entry name" value="De-COase2_N"/>
</dbReference>
<dbReference type="PANTHER" id="PTHR43727:SF2">
    <property type="entry name" value="GROUP IV DECARBOXYLASE"/>
    <property type="match status" value="1"/>
</dbReference>
<keyword evidence="8" id="KW-1185">Reference proteome</keyword>
<evidence type="ECO:0000256" key="4">
    <source>
        <dbReference type="ARBA" id="ARBA00023239"/>
    </source>
</evidence>
<protein>
    <recommendedName>
        <fullName evidence="6">Orn/DAP/Arg decarboxylase 2 N-terminal domain-containing protein</fullName>
    </recommendedName>
</protein>
<keyword evidence="4" id="KW-0456">Lyase</keyword>
<dbReference type="FunFam" id="3.20.20.10:FF:000003">
    <property type="entry name" value="Diaminopimelate decarboxylase"/>
    <property type="match status" value="1"/>
</dbReference>
<evidence type="ECO:0000259" key="6">
    <source>
        <dbReference type="Pfam" id="PF02784"/>
    </source>
</evidence>
<dbReference type="PROSITE" id="PS00878">
    <property type="entry name" value="ODR_DC_2_1"/>
    <property type="match status" value="1"/>
</dbReference>